<feature type="signal peptide" evidence="1">
    <location>
        <begin position="1"/>
        <end position="25"/>
    </location>
</feature>
<proteinExistence type="predicted"/>
<feature type="chain" id="PRO_5008917425" evidence="1">
    <location>
        <begin position="26"/>
        <end position="282"/>
    </location>
</feature>
<organism evidence="2 3">
    <name type="scientific">Plasmodium chabaudi chabaudi</name>
    <dbReference type="NCBI Taxonomy" id="31271"/>
    <lineage>
        <taxon>Eukaryota</taxon>
        <taxon>Sar</taxon>
        <taxon>Alveolata</taxon>
        <taxon>Apicomplexa</taxon>
        <taxon>Aconoidasida</taxon>
        <taxon>Haemosporida</taxon>
        <taxon>Plasmodiidae</taxon>
        <taxon>Plasmodium</taxon>
        <taxon>Plasmodium (Vinckeia)</taxon>
    </lineage>
</organism>
<dbReference type="SUPFAM" id="SSF55961">
    <property type="entry name" value="Bet v1-like"/>
    <property type="match status" value="1"/>
</dbReference>
<sequence>MNRFYIQIVFFLLSVFLHVNNKTLATEPAPGTSTTPESTYHYLTPEEVFVNHQHLLCTNPEEIKGARELMNEAIEHLKKHAESVDDYETCRTDSSLHMLLYKKKHDEKTDVEKIHYTIFGDSQYYDIIYNIWDPNHASPFNNGSVKITRVYDPSLVMIQQRYEKKFLSRQKYFYALVKRARISGNKTIIVMTTPNVNDHNPSKEEYKNKIIENANLLKIDIDSEEDIRKGKLEKTVVNLAGYIVEDNVSYTNITYVESIDGHATIYQEWLVGKLFNYYFVRR</sequence>
<dbReference type="Proteomes" id="UP000195489">
    <property type="component" value="Unassembled WGS sequence"/>
</dbReference>
<name>A0A1D3L9L4_PLACU</name>
<accession>A0A1D3L9L4</accession>
<protein>
    <submittedName>
        <fullName evidence="2">Fam-a protein</fullName>
    </submittedName>
</protein>
<evidence type="ECO:0000313" key="2">
    <source>
        <dbReference type="EMBL" id="SCL91429.1"/>
    </source>
</evidence>
<gene>
    <name evidence="2" type="ORF">PCHCB_000540800</name>
</gene>
<dbReference type="InterPro" id="IPR006486">
    <property type="entry name" value="PYST_A"/>
</dbReference>
<dbReference type="NCBIfam" id="TIGR01599">
    <property type="entry name" value="PYST-A"/>
    <property type="match status" value="1"/>
</dbReference>
<dbReference type="EMBL" id="FMIM01000356">
    <property type="protein sequence ID" value="SCL91429.1"/>
    <property type="molecule type" value="Genomic_DNA"/>
</dbReference>
<evidence type="ECO:0000256" key="1">
    <source>
        <dbReference type="SAM" id="SignalP"/>
    </source>
</evidence>
<dbReference type="AlphaFoldDB" id="A0A1D3L9L4"/>
<reference evidence="2 3" key="1">
    <citation type="submission" date="2016-08" db="EMBL/GenBank/DDBJ databases">
        <authorList>
            <consortium name="Pathogen Informatics"/>
        </authorList>
    </citation>
    <scope>NUCLEOTIDE SEQUENCE [LARGE SCALE GENOMIC DNA]</scope>
    <source>
        <strain evidence="2 3">CB</strain>
    </source>
</reference>
<evidence type="ECO:0000313" key="3">
    <source>
        <dbReference type="Proteomes" id="UP000195489"/>
    </source>
</evidence>
<keyword evidence="1" id="KW-0732">Signal</keyword>